<sequence>MDDLYWVAETGDTERLQYLLTARQCDINVQDWLKRTPLLWAAVKGHIQCAQLLLQHGADTSIQDVFVHNHSVGGHHFTGLHIKAIHNVSSFSSNTGRIPVYRMMVRVHLLTGLHIEATHNVSSFSSNTGRIPVYRISGR</sequence>
<dbReference type="InterPro" id="IPR002110">
    <property type="entry name" value="Ankyrin_rpt"/>
</dbReference>
<feature type="repeat" description="ANK" evidence="3">
    <location>
        <begin position="33"/>
        <end position="65"/>
    </location>
</feature>
<dbReference type="SMART" id="SM00248">
    <property type="entry name" value="ANK"/>
    <property type="match status" value="1"/>
</dbReference>
<evidence type="ECO:0000256" key="2">
    <source>
        <dbReference type="ARBA" id="ARBA00023043"/>
    </source>
</evidence>
<dbReference type="RefSeq" id="XP_023931960.1">
    <property type="nucleotide sequence ID" value="XM_024076192.1"/>
</dbReference>
<dbReference type="InterPro" id="IPR036770">
    <property type="entry name" value="Ankyrin_rpt-contain_sf"/>
</dbReference>
<evidence type="ECO:0000313" key="5">
    <source>
        <dbReference type="RefSeq" id="XP_023931960.1"/>
    </source>
</evidence>
<gene>
    <name evidence="5" type="primary">LOC106166991</name>
</gene>
<dbReference type="PROSITE" id="PS50088">
    <property type="entry name" value="ANK_REPEAT"/>
    <property type="match status" value="1"/>
</dbReference>
<organism evidence="4 5">
    <name type="scientific">Lingula anatina</name>
    <name type="common">Brachiopod</name>
    <name type="synonym">Lingula unguis</name>
    <dbReference type="NCBI Taxonomy" id="7574"/>
    <lineage>
        <taxon>Eukaryota</taxon>
        <taxon>Metazoa</taxon>
        <taxon>Spiralia</taxon>
        <taxon>Lophotrochozoa</taxon>
        <taxon>Brachiopoda</taxon>
        <taxon>Linguliformea</taxon>
        <taxon>Lingulata</taxon>
        <taxon>Lingulida</taxon>
        <taxon>Linguloidea</taxon>
        <taxon>Lingulidae</taxon>
        <taxon>Lingula</taxon>
    </lineage>
</organism>
<dbReference type="AlphaFoldDB" id="A0A2R2MP05"/>
<dbReference type="PROSITE" id="PS50297">
    <property type="entry name" value="ANK_REP_REGION"/>
    <property type="match status" value="1"/>
</dbReference>
<dbReference type="STRING" id="7574.A0A2R2MP05"/>
<evidence type="ECO:0000256" key="1">
    <source>
        <dbReference type="ARBA" id="ARBA00022737"/>
    </source>
</evidence>
<reference evidence="5" key="1">
    <citation type="submission" date="2025-08" db="UniProtKB">
        <authorList>
            <consortium name="RefSeq"/>
        </authorList>
    </citation>
    <scope>IDENTIFICATION</scope>
    <source>
        <tissue evidence="5">Gonads</tissue>
    </source>
</reference>
<keyword evidence="2 3" id="KW-0040">ANK repeat</keyword>
<dbReference type="Pfam" id="PF12796">
    <property type="entry name" value="Ank_2"/>
    <property type="match status" value="1"/>
</dbReference>
<dbReference type="InterPro" id="IPR050776">
    <property type="entry name" value="Ank_Repeat/CDKN_Inhibitor"/>
</dbReference>
<dbReference type="SUPFAM" id="SSF48403">
    <property type="entry name" value="Ankyrin repeat"/>
    <property type="match status" value="1"/>
</dbReference>
<protein>
    <submittedName>
        <fullName evidence="5">Ankyrin repeat domain-containing protein 66-like</fullName>
    </submittedName>
</protein>
<dbReference type="InParanoid" id="A0A2R2MP05"/>
<evidence type="ECO:0000313" key="4">
    <source>
        <dbReference type="Proteomes" id="UP000085678"/>
    </source>
</evidence>
<dbReference type="KEGG" id="lak:106166991"/>
<accession>A0A2R2MP05</accession>
<dbReference type="PANTHER" id="PTHR24201">
    <property type="entry name" value="ANK_REP_REGION DOMAIN-CONTAINING PROTEIN"/>
    <property type="match status" value="1"/>
</dbReference>
<keyword evidence="1" id="KW-0677">Repeat</keyword>
<dbReference type="OrthoDB" id="10258888at2759"/>
<evidence type="ECO:0000256" key="3">
    <source>
        <dbReference type="PROSITE-ProRule" id="PRU00023"/>
    </source>
</evidence>
<dbReference type="Proteomes" id="UP000085678">
    <property type="component" value="Unplaced"/>
</dbReference>
<dbReference type="Gene3D" id="1.25.40.20">
    <property type="entry name" value="Ankyrin repeat-containing domain"/>
    <property type="match status" value="1"/>
</dbReference>
<dbReference type="GeneID" id="106166991"/>
<dbReference type="PANTHER" id="PTHR24201:SF15">
    <property type="entry name" value="ANKYRIN REPEAT DOMAIN-CONTAINING PROTEIN 66"/>
    <property type="match status" value="1"/>
</dbReference>
<proteinExistence type="predicted"/>
<name>A0A2R2MP05_LINAN</name>
<keyword evidence="4" id="KW-1185">Reference proteome</keyword>